<evidence type="ECO:0000256" key="4">
    <source>
        <dbReference type="ARBA" id="ARBA00022771"/>
    </source>
</evidence>
<dbReference type="Proteomes" id="UP000823046">
    <property type="component" value="Unassembled WGS sequence"/>
</dbReference>
<feature type="domain" description="CTLH" evidence="8">
    <location>
        <begin position="305"/>
        <end position="362"/>
    </location>
</feature>
<dbReference type="Pfam" id="PF10607">
    <property type="entry name" value="CTLH"/>
    <property type="match status" value="1"/>
</dbReference>
<dbReference type="PANTHER" id="PTHR12170">
    <property type="entry name" value="MACROPHAGE ERYTHROBLAST ATTACHER-RELATED"/>
    <property type="match status" value="1"/>
</dbReference>
<evidence type="ECO:0000313" key="10">
    <source>
        <dbReference type="EMBL" id="KAF8820407.1"/>
    </source>
</evidence>
<evidence type="ECO:0000256" key="7">
    <source>
        <dbReference type="SAM" id="MobiDB-lite"/>
    </source>
</evidence>
<gene>
    <name evidence="10" type="ORF">IE077_003209</name>
</gene>
<dbReference type="InterPro" id="IPR044063">
    <property type="entry name" value="ZF_RING_GID"/>
</dbReference>
<evidence type="ECO:0000313" key="11">
    <source>
        <dbReference type="Proteomes" id="UP000823046"/>
    </source>
</evidence>
<feature type="zinc finger region" description="RING-Gid-type" evidence="6">
    <location>
        <begin position="477"/>
        <end position="547"/>
    </location>
</feature>
<feature type="region of interest" description="Disordered" evidence="7">
    <location>
        <begin position="1"/>
        <end position="26"/>
    </location>
</feature>
<dbReference type="InterPro" id="IPR006595">
    <property type="entry name" value="CTLH_C"/>
</dbReference>
<evidence type="ECO:0000259" key="9">
    <source>
        <dbReference type="PROSITE" id="PS51867"/>
    </source>
</evidence>
<keyword evidence="2" id="KW-0963">Cytoplasm</keyword>
<keyword evidence="3" id="KW-0479">Metal-binding</keyword>
<dbReference type="SMART" id="SM00668">
    <property type="entry name" value="CTLH"/>
    <property type="match status" value="1"/>
</dbReference>
<evidence type="ECO:0000256" key="5">
    <source>
        <dbReference type="ARBA" id="ARBA00022833"/>
    </source>
</evidence>
<sequence>MQPSSEPSTSSPESIGATSQGAETSSSFSPAFTASLNFLVSPSTGAILASHERELQVDLSVSPLLSHAHPGVDLLPGSPISRDIFVPSPLLRVNPAREGSASVPSSVPLLTEAPRHGHLSEANAAPASTFISNTTSNNQKCASESSLSALHSKNELLAPLIDYTFIKIPFEGNVRTFRTFQRQIEKEIAVICNFLEKKILQESDKAVLLAKLDKVTEKLETIHKKADRSMMESEAFLEHCVTRLSIIKNEPDIQLEHRKNDFKFADYNIRLAWILHEYFARRGFTKTAEALIEEEGLHGLVDPSTYDACLSILLSLRRHETQPALDWCVAHKTRLMKMESTLEIQLRLQHIVGLISGKNYAEAIDYIRKNLTSEDFEKCQELKRAMALLALRNDPPIKYSDLFTGARWLHLEKQFEDVCSKLYSFTRKPTIELLLQARSAGISALKSQACRENKCVSLNAFASQNINLVGFLGVANCPACIPEWESYVNSLPSPHRVQSCLICPLSGEVMDSDNPPLVSPDGRVYSQNALKAIAASSIDGTILCPVTKRNYTLDKFKKIFVT</sequence>
<feature type="domain" description="RING-Gid-type" evidence="9">
    <location>
        <begin position="477"/>
        <end position="547"/>
    </location>
</feature>
<proteinExistence type="predicted"/>
<dbReference type="PANTHER" id="PTHR12170:SF2">
    <property type="entry name" value="E3 UBIQUITIN-PROTEIN TRANSFERASE MAEA"/>
    <property type="match status" value="1"/>
</dbReference>
<organism evidence="10 11">
    <name type="scientific">Cardiosporidium cionae</name>
    <dbReference type="NCBI Taxonomy" id="476202"/>
    <lineage>
        <taxon>Eukaryota</taxon>
        <taxon>Sar</taxon>
        <taxon>Alveolata</taxon>
        <taxon>Apicomplexa</taxon>
        <taxon>Aconoidasida</taxon>
        <taxon>Nephromycida</taxon>
        <taxon>Cardiosporidium</taxon>
    </lineage>
</organism>
<dbReference type="PROSITE" id="PS51867">
    <property type="entry name" value="ZF_RING_GID"/>
    <property type="match status" value="1"/>
</dbReference>
<protein>
    <recommendedName>
        <fullName evidence="12">Macrophage erythroblast attacher</fullName>
    </recommendedName>
</protein>
<evidence type="ECO:0000259" key="8">
    <source>
        <dbReference type="PROSITE" id="PS50897"/>
    </source>
</evidence>
<keyword evidence="11" id="KW-1185">Reference proteome</keyword>
<evidence type="ECO:0000256" key="1">
    <source>
        <dbReference type="ARBA" id="ARBA00004496"/>
    </source>
</evidence>
<keyword evidence="4 6" id="KW-0863">Zinc-finger</keyword>
<evidence type="ECO:0000256" key="6">
    <source>
        <dbReference type="PROSITE-ProRule" id="PRU01215"/>
    </source>
</evidence>
<name>A0ABQ7J8U9_9APIC</name>
<dbReference type="InterPro" id="IPR024964">
    <property type="entry name" value="CTLH/CRA"/>
</dbReference>
<comment type="caution">
    <text evidence="10">The sequence shown here is derived from an EMBL/GenBank/DDBJ whole genome shotgun (WGS) entry which is preliminary data.</text>
</comment>
<reference evidence="10 11" key="1">
    <citation type="journal article" date="2020" name="bioRxiv">
        <title>Metabolic contributions of an alphaproteobacterial endosymbiont in the apicomplexan Cardiosporidium cionae.</title>
        <authorList>
            <person name="Hunter E.S."/>
            <person name="Paight C.J."/>
            <person name="Lane C.E."/>
        </authorList>
    </citation>
    <scope>NUCLEOTIDE SEQUENCE [LARGE SCALE GENOMIC DNA]</scope>
    <source>
        <strain evidence="10">ESH_2018</strain>
    </source>
</reference>
<dbReference type="PROSITE" id="PS50897">
    <property type="entry name" value="CTLH"/>
    <property type="match status" value="1"/>
</dbReference>
<evidence type="ECO:0008006" key="12">
    <source>
        <dbReference type="Google" id="ProtNLM"/>
    </source>
</evidence>
<feature type="compositionally biased region" description="Low complexity" evidence="7">
    <location>
        <begin position="1"/>
        <end position="14"/>
    </location>
</feature>
<dbReference type="EMBL" id="JADAQX010000393">
    <property type="protein sequence ID" value="KAF8820407.1"/>
    <property type="molecule type" value="Genomic_DNA"/>
</dbReference>
<evidence type="ECO:0000256" key="3">
    <source>
        <dbReference type="ARBA" id="ARBA00022723"/>
    </source>
</evidence>
<evidence type="ECO:0000256" key="2">
    <source>
        <dbReference type="ARBA" id="ARBA00022490"/>
    </source>
</evidence>
<keyword evidence="5" id="KW-0862">Zinc</keyword>
<dbReference type="CDD" id="cd16659">
    <property type="entry name" value="RING-Ubox_Emp"/>
    <property type="match status" value="1"/>
</dbReference>
<accession>A0ABQ7J8U9</accession>
<comment type="subcellular location">
    <subcellularLocation>
        <location evidence="1">Cytoplasm</location>
    </subcellularLocation>
</comment>
<dbReference type="InterPro" id="IPR045098">
    <property type="entry name" value="Fyv10_fam"/>
</dbReference>